<name>A0AAD9MPG4_RIDPI</name>
<dbReference type="AlphaFoldDB" id="A0AAD9MPG4"/>
<sequence>MVEQFNLFKLCCNRCWHIQACDTSTGAGLFDGLEWLSHQLVGARV</sequence>
<protein>
    <submittedName>
        <fullName evidence="1">Uncharacterized protein</fullName>
    </submittedName>
</protein>
<keyword evidence="2" id="KW-1185">Reference proteome</keyword>
<proteinExistence type="predicted"/>
<dbReference type="InterPro" id="IPR027417">
    <property type="entry name" value="P-loop_NTPase"/>
</dbReference>
<comment type="caution">
    <text evidence="1">The sequence shown here is derived from an EMBL/GenBank/DDBJ whole genome shotgun (WGS) entry which is preliminary data.</text>
</comment>
<accession>A0AAD9MPG4</accession>
<dbReference type="EMBL" id="JAODUO010006947">
    <property type="protein sequence ID" value="KAK2138896.1"/>
    <property type="molecule type" value="Genomic_DNA"/>
</dbReference>
<organism evidence="1 2">
    <name type="scientific">Ridgeia piscesae</name>
    <name type="common">Tubeworm</name>
    <dbReference type="NCBI Taxonomy" id="27915"/>
    <lineage>
        <taxon>Eukaryota</taxon>
        <taxon>Metazoa</taxon>
        <taxon>Spiralia</taxon>
        <taxon>Lophotrochozoa</taxon>
        <taxon>Annelida</taxon>
        <taxon>Polychaeta</taxon>
        <taxon>Sedentaria</taxon>
        <taxon>Canalipalpata</taxon>
        <taxon>Sabellida</taxon>
        <taxon>Siboglinidae</taxon>
        <taxon>Ridgeia</taxon>
    </lineage>
</organism>
<evidence type="ECO:0000313" key="2">
    <source>
        <dbReference type="Proteomes" id="UP001209878"/>
    </source>
</evidence>
<dbReference type="Gene3D" id="3.40.50.300">
    <property type="entry name" value="P-loop containing nucleotide triphosphate hydrolases"/>
    <property type="match status" value="1"/>
</dbReference>
<evidence type="ECO:0000313" key="1">
    <source>
        <dbReference type="EMBL" id="KAK2138896.1"/>
    </source>
</evidence>
<gene>
    <name evidence="1" type="ORF">NP493_6959g00002</name>
</gene>
<dbReference type="Proteomes" id="UP001209878">
    <property type="component" value="Unassembled WGS sequence"/>
</dbReference>
<reference evidence="1" key="1">
    <citation type="journal article" date="2023" name="Mol. Biol. Evol.">
        <title>Third-Generation Sequencing Reveals the Adaptive Role of the Epigenome in Three Deep-Sea Polychaetes.</title>
        <authorList>
            <person name="Perez M."/>
            <person name="Aroh O."/>
            <person name="Sun Y."/>
            <person name="Lan Y."/>
            <person name="Juniper S.K."/>
            <person name="Young C.R."/>
            <person name="Angers B."/>
            <person name="Qian P.Y."/>
        </authorList>
    </citation>
    <scope>NUCLEOTIDE SEQUENCE</scope>
    <source>
        <strain evidence="1">R07B-5</strain>
    </source>
</reference>